<evidence type="ECO:0000256" key="7">
    <source>
        <dbReference type="ARBA" id="ARBA00049120"/>
    </source>
</evidence>
<evidence type="ECO:0000256" key="9">
    <source>
        <dbReference type="SAM" id="MobiDB-lite"/>
    </source>
</evidence>
<dbReference type="Pfam" id="PF01555">
    <property type="entry name" value="N6_N4_Mtase"/>
    <property type="match status" value="1"/>
</dbReference>
<keyword evidence="12" id="KW-1185">Reference proteome</keyword>
<dbReference type="CDD" id="cd02440">
    <property type="entry name" value="AdoMet_MTases"/>
    <property type="match status" value="1"/>
</dbReference>
<keyword evidence="3" id="KW-0808">Transferase</keyword>
<evidence type="ECO:0000256" key="3">
    <source>
        <dbReference type="ARBA" id="ARBA00022679"/>
    </source>
</evidence>
<dbReference type="EMBL" id="CP089984">
    <property type="protein sequence ID" value="WXB17281.1"/>
    <property type="molecule type" value="Genomic_DNA"/>
</dbReference>
<keyword evidence="2" id="KW-0489">Methyltransferase</keyword>
<sequence length="413" mass="44939">MPMPRIRRALTHVGGNIETGGDREASALLAAALDVPSHEGKLEGTDDPSRLHVHGFHAYPARMHPITASRLVQKLVPPGGRVLDPFCGSGTVLVEARLLGREAAGTDLNPLAVKLARRKITPLGAGDAERILEAAKNVRARADERRLARAGATRRLSDQDVAMFPPHVLLELDSLRSGIEAVSDATVKDALYLVLSSLFVKVSLKKSDTSEDAAPRRIAAGYTSKLFFRKTEELVARLGDYGERLPRGRLLRAHIAIDDATKLTTVEGASIDAIITSPPYAATYDYLAHHAVRLRWLGLDARSLEQGELGARRRYAKMRPEAAEQAWIGELVTFLRAAGRVLKARAPLVMLIADSAVGAHALRADDLVARAAEHTKLVPLARATQRRPHFHGPTARAFSERPRGEHALMLQKA</sequence>
<dbReference type="InterPro" id="IPR001091">
    <property type="entry name" value="RM_Methyltransferase"/>
</dbReference>
<keyword evidence="4" id="KW-0949">S-adenosyl-L-methionine</keyword>
<evidence type="ECO:0000256" key="5">
    <source>
        <dbReference type="ARBA" id="ARBA00022747"/>
    </source>
</evidence>
<dbReference type="EC" id="2.1.1.-" evidence="8"/>
<evidence type="ECO:0000256" key="6">
    <source>
        <dbReference type="ARBA" id="ARBA00023125"/>
    </source>
</evidence>
<dbReference type="InterPro" id="IPR029063">
    <property type="entry name" value="SAM-dependent_MTases_sf"/>
</dbReference>
<dbReference type="PRINTS" id="PR00508">
    <property type="entry name" value="S21N4MTFRASE"/>
</dbReference>
<evidence type="ECO:0000259" key="10">
    <source>
        <dbReference type="Pfam" id="PF01555"/>
    </source>
</evidence>
<reference evidence="11 12" key="1">
    <citation type="submission" date="2021-12" db="EMBL/GenBank/DDBJ databases">
        <title>Discovery of the Pendulisporaceae a myxobacterial family with distinct sporulation behavior and unique specialized metabolism.</title>
        <authorList>
            <person name="Garcia R."/>
            <person name="Popoff A."/>
            <person name="Bader C.D."/>
            <person name="Loehr J."/>
            <person name="Walesch S."/>
            <person name="Walt C."/>
            <person name="Boldt J."/>
            <person name="Bunk B."/>
            <person name="Haeckl F.J.F.P.J."/>
            <person name="Gunesch A.P."/>
            <person name="Birkelbach J."/>
            <person name="Nuebel U."/>
            <person name="Pietschmann T."/>
            <person name="Bach T."/>
            <person name="Mueller R."/>
        </authorList>
    </citation>
    <scope>NUCLEOTIDE SEQUENCE [LARGE SCALE GENOMIC DNA]</scope>
    <source>
        <strain evidence="11 12">MSr11954</strain>
    </source>
</reference>
<dbReference type="PANTHER" id="PTHR13370:SF3">
    <property type="entry name" value="TRNA (GUANINE(10)-N2)-METHYLTRANSFERASE HOMOLOG"/>
    <property type="match status" value="1"/>
</dbReference>
<dbReference type="RefSeq" id="WP_394826911.1">
    <property type="nucleotide sequence ID" value="NZ_CP089984.1"/>
</dbReference>
<keyword evidence="6" id="KW-0238">DNA-binding</keyword>
<protein>
    <recommendedName>
        <fullName evidence="8">Methyltransferase</fullName>
        <ecNumber evidence="8">2.1.1.-</ecNumber>
    </recommendedName>
</protein>
<evidence type="ECO:0000313" key="11">
    <source>
        <dbReference type="EMBL" id="WXB17281.1"/>
    </source>
</evidence>
<evidence type="ECO:0000256" key="8">
    <source>
        <dbReference type="RuleBase" id="RU362026"/>
    </source>
</evidence>
<comment type="catalytic activity">
    <reaction evidence="7">
        <text>a 2'-deoxycytidine in DNA + S-adenosyl-L-methionine = an N(4)-methyl-2'-deoxycytidine in DNA + S-adenosyl-L-homocysteine + H(+)</text>
        <dbReference type="Rhea" id="RHEA:16857"/>
        <dbReference type="Rhea" id="RHEA-COMP:11369"/>
        <dbReference type="Rhea" id="RHEA-COMP:13674"/>
        <dbReference type="ChEBI" id="CHEBI:15378"/>
        <dbReference type="ChEBI" id="CHEBI:57856"/>
        <dbReference type="ChEBI" id="CHEBI:59789"/>
        <dbReference type="ChEBI" id="CHEBI:85452"/>
        <dbReference type="ChEBI" id="CHEBI:137933"/>
        <dbReference type="EC" id="2.1.1.113"/>
    </reaction>
</comment>
<dbReference type="InterPro" id="IPR017985">
    <property type="entry name" value="MeTrfase_CN4_CS"/>
</dbReference>
<proteinExistence type="inferred from homology"/>
<name>A0ABZ2M589_9BACT</name>
<dbReference type="Proteomes" id="UP001370348">
    <property type="component" value="Chromosome"/>
</dbReference>
<dbReference type="InterPro" id="IPR002941">
    <property type="entry name" value="DNA_methylase_N4/N6"/>
</dbReference>
<dbReference type="Gene3D" id="3.40.50.150">
    <property type="entry name" value="Vaccinia Virus protein VP39"/>
    <property type="match status" value="2"/>
</dbReference>
<dbReference type="PANTHER" id="PTHR13370">
    <property type="entry name" value="RNA METHYLASE-RELATED"/>
    <property type="match status" value="1"/>
</dbReference>
<dbReference type="PROSITE" id="PS00093">
    <property type="entry name" value="N4_MTASE"/>
    <property type="match status" value="1"/>
</dbReference>
<gene>
    <name evidence="11" type="ORF">LZC94_08355</name>
</gene>
<evidence type="ECO:0000256" key="2">
    <source>
        <dbReference type="ARBA" id="ARBA00022603"/>
    </source>
</evidence>
<feature type="domain" description="DNA methylase N-4/N-6" evidence="10">
    <location>
        <begin position="57"/>
        <end position="116"/>
    </location>
</feature>
<comment type="similarity">
    <text evidence="1">Belongs to the N(4)/N(6)-methyltransferase family. N(4) subfamily.</text>
</comment>
<evidence type="ECO:0000256" key="1">
    <source>
        <dbReference type="ARBA" id="ARBA00010203"/>
    </source>
</evidence>
<keyword evidence="5" id="KW-0680">Restriction system</keyword>
<organism evidence="11 12">
    <name type="scientific">Pendulispora albinea</name>
    <dbReference type="NCBI Taxonomy" id="2741071"/>
    <lineage>
        <taxon>Bacteria</taxon>
        <taxon>Pseudomonadati</taxon>
        <taxon>Myxococcota</taxon>
        <taxon>Myxococcia</taxon>
        <taxon>Myxococcales</taxon>
        <taxon>Sorangiineae</taxon>
        <taxon>Pendulisporaceae</taxon>
        <taxon>Pendulispora</taxon>
    </lineage>
</organism>
<dbReference type="SUPFAM" id="SSF53335">
    <property type="entry name" value="S-adenosyl-L-methionine-dependent methyltransferases"/>
    <property type="match status" value="2"/>
</dbReference>
<feature type="region of interest" description="Disordered" evidence="9">
    <location>
        <begin position="391"/>
        <end position="413"/>
    </location>
</feature>
<evidence type="ECO:0000313" key="12">
    <source>
        <dbReference type="Proteomes" id="UP001370348"/>
    </source>
</evidence>
<accession>A0ABZ2M589</accession>
<evidence type="ECO:0000256" key="4">
    <source>
        <dbReference type="ARBA" id="ARBA00022691"/>
    </source>
</evidence>